<dbReference type="AlphaFoldDB" id="A0A6A6EC97"/>
<evidence type="ECO:0000313" key="2">
    <source>
        <dbReference type="Proteomes" id="UP000800200"/>
    </source>
</evidence>
<reference evidence="1" key="1">
    <citation type="journal article" date="2020" name="Stud. Mycol.">
        <title>101 Dothideomycetes genomes: a test case for predicting lifestyles and emergence of pathogens.</title>
        <authorList>
            <person name="Haridas S."/>
            <person name="Albert R."/>
            <person name="Binder M."/>
            <person name="Bloem J."/>
            <person name="Labutti K."/>
            <person name="Salamov A."/>
            <person name="Andreopoulos B."/>
            <person name="Baker S."/>
            <person name="Barry K."/>
            <person name="Bills G."/>
            <person name="Bluhm B."/>
            <person name="Cannon C."/>
            <person name="Castanera R."/>
            <person name="Culley D."/>
            <person name="Daum C."/>
            <person name="Ezra D."/>
            <person name="Gonzalez J."/>
            <person name="Henrissat B."/>
            <person name="Kuo A."/>
            <person name="Liang C."/>
            <person name="Lipzen A."/>
            <person name="Lutzoni F."/>
            <person name="Magnuson J."/>
            <person name="Mondo S."/>
            <person name="Nolan M."/>
            <person name="Ohm R."/>
            <person name="Pangilinan J."/>
            <person name="Park H.-J."/>
            <person name="Ramirez L."/>
            <person name="Alfaro M."/>
            <person name="Sun H."/>
            <person name="Tritt A."/>
            <person name="Yoshinaga Y."/>
            <person name="Zwiers L.-H."/>
            <person name="Turgeon B."/>
            <person name="Goodwin S."/>
            <person name="Spatafora J."/>
            <person name="Crous P."/>
            <person name="Grigoriev I."/>
        </authorList>
    </citation>
    <scope>NUCLEOTIDE SEQUENCE</scope>
    <source>
        <strain evidence="1">CBS 207.26</strain>
    </source>
</reference>
<dbReference type="EMBL" id="ML994627">
    <property type="protein sequence ID" value="KAF2187446.1"/>
    <property type="molecule type" value="Genomic_DNA"/>
</dbReference>
<name>A0A6A6EC97_9PEZI</name>
<sequence>MAFSKAIDDTGSASDSNFYSNLSNLVFSLASVCLLPSKLGSRPSSTLYPACRLFTIISSIVSVASYPYSVRASIWMNFVSGFFQLFSTALVVDDQRAENAKARHL</sequence>
<keyword evidence="2" id="KW-1185">Reference proteome</keyword>
<proteinExistence type="predicted"/>
<protein>
    <submittedName>
        <fullName evidence="1">Uncharacterized protein</fullName>
    </submittedName>
</protein>
<organism evidence="1 2">
    <name type="scientific">Zopfia rhizophila CBS 207.26</name>
    <dbReference type="NCBI Taxonomy" id="1314779"/>
    <lineage>
        <taxon>Eukaryota</taxon>
        <taxon>Fungi</taxon>
        <taxon>Dikarya</taxon>
        <taxon>Ascomycota</taxon>
        <taxon>Pezizomycotina</taxon>
        <taxon>Dothideomycetes</taxon>
        <taxon>Dothideomycetes incertae sedis</taxon>
        <taxon>Zopfiaceae</taxon>
        <taxon>Zopfia</taxon>
    </lineage>
</organism>
<accession>A0A6A6EC97</accession>
<evidence type="ECO:0000313" key="1">
    <source>
        <dbReference type="EMBL" id="KAF2187446.1"/>
    </source>
</evidence>
<dbReference type="Proteomes" id="UP000800200">
    <property type="component" value="Unassembled WGS sequence"/>
</dbReference>
<gene>
    <name evidence="1" type="ORF">K469DRAFT_705134</name>
</gene>